<keyword evidence="1" id="KW-1133">Transmembrane helix</keyword>
<evidence type="ECO:0000313" key="3">
    <source>
        <dbReference type="Proteomes" id="UP000037510"/>
    </source>
</evidence>
<keyword evidence="3" id="KW-1185">Reference proteome</keyword>
<evidence type="ECO:0000256" key="1">
    <source>
        <dbReference type="SAM" id="Phobius"/>
    </source>
</evidence>
<keyword evidence="1" id="KW-0472">Membrane</keyword>
<feature type="non-terminal residue" evidence="2">
    <location>
        <position position="1"/>
    </location>
</feature>
<keyword evidence="1" id="KW-0812">Transmembrane</keyword>
<organism evidence="2 3">
    <name type="scientific">Operophtera brumata</name>
    <name type="common">Winter moth</name>
    <name type="synonym">Phalaena brumata</name>
    <dbReference type="NCBI Taxonomy" id="104452"/>
    <lineage>
        <taxon>Eukaryota</taxon>
        <taxon>Metazoa</taxon>
        <taxon>Ecdysozoa</taxon>
        <taxon>Arthropoda</taxon>
        <taxon>Hexapoda</taxon>
        <taxon>Insecta</taxon>
        <taxon>Pterygota</taxon>
        <taxon>Neoptera</taxon>
        <taxon>Endopterygota</taxon>
        <taxon>Lepidoptera</taxon>
        <taxon>Glossata</taxon>
        <taxon>Ditrysia</taxon>
        <taxon>Geometroidea</taxon>
        <taxon>Geometridae</taxon>
        <taxon>Larentiinae</taxon>
        <taxon>Operophtera</taxon>
    </lineage>
</organism>
<gene>
    <name evidence="2" type="ORF">OBRU01_24758</name>
</gene>
<reference evidence="2 3" key="1">
    <citation type="journal article" date="2015" name="Genome Biol. Evol.">
        <title>The genome of winter moth (Operophtera brumata) provides a genomic perspective on sexual dimorphism and phenology.</title>
        <authorList>
            <person name="Derks M.F."/>
            <person name="Smit S."/>
            <person name="Salis L."/>
            <person name="Schijlen E."/>
            <person name="Bossers A."/>
            <person name="Mateman C."/>
            <person name="Pijl A.S."/>
            <person name="de Ridder D."/>
            <person name="Groenen M.A."/>
            <person name="Visser M.E."/>
            <person name="Megens H.J."/>
        </authorList>
    </citation>
    <scope>NUCLEOTIDE SEQUENCE [LARGE SCALE GENOMIC DNA]</scope>
    <source>
        <strain evidence="2">WM2013NL</strain>
        <tissue evidence="2">Head and thorax</tissue>
    </source>
</reference>
<dbReference type="EMBL" id="JTDY01009420">
    <property type="protein sequence ID" value="KOB63535.1"/>
    <property type="molecule type" value="Genomic_DNA"/>
</dbReference>
<feature type="transmembrane region" description="Helical" evidence="1">
    <location>
        <begin position="147"/>
        <end position="165"/>
    </location>
</feature>
<proteinExistence type="predicted"/>
<dbReference type="AlphaFoldDB" id="A0A0L7KK96"/>
<sequence length="183" mass="20656">HPSQIWHSGRAGIGWAESQDRSAPALVYRAQDQHQSHPQYPKLHPIKKPLCRAVAQTRGSTKEPQLSPKPQTSNEFTIININDQVKGQPLKITEIPKNFNTEYNGSIPHLRLNSINLRGLHHIEDKILLQHPAEIKSIDGTLYHTTLPFYAIVLGAAVLVIAIAVRRYMRRREVTITTPSSKE</sequence>
<dbReference type="Proteomes" id="UP000037510">
    <property type="component" value="Unassembled WGS sequence"/>
</dbReference>
<accession>A0A0L7KK96</accession>
<feature type="non-terminal residue" evidence="2">
    <location>
        <position position="183"/>
    </location>
</feature>
<name>A0A0L7KK96_OPEBR</name>
<evidence type="ECO:0000313" key="2">
    <source>
        <dbReference type="EMBL" id="KOB63535.1"/>
    </source>
</evidence>
<protein>
    <submittedName>
        <fullName evidence="2">Uncharacterized protein</fullName>
    </submittedName>
</protein>
<comment type="caution">
    <text evidence="2">The sequence shown here is derived from an EMBL/GenBank/DDBJ whole genome shotgun (WGS) entry which is preliminary data.</text>
</comment>